<protein>
    <submittedName>
        <fullName evidence="1">Uncharacterized protein</fullName>
    </submittedName>
</protein>
<dbReference type="AlphaFoldDB" id="A0A1C1A9N2"/>
<evidence type="ECO:0000313" key="1">
    <source>
        <dbReference type="EMBL" id="OCT17253.1"/>
    </source>
</evidence>
<gene>
    <name evidence="1" type="ORF">A8709_27360</name>
</gene>
<organism evidence="1 2">
    <name type="scientific">Paenibacillus pectinilyticus</name>
    <dbReference type="NCBI Taxonomy" id="512399"/>
    <lineage>
        <taxon>Bacteria</taxon>
        <taxon>Bacillati</taxon>
        <taxon>Bacillota</taxon>
        <taxon>Bacilli</taxon>
        <taxon>Bacillales</taxon>
        <taxon>Paenibacillaceae</taxon>
        <taxon>Paenibacillus</taxon>
    </lineage>
</organism>
<keyword evidence="2" id="KW-1185">Reference proteome</keyword>
<proteinExistence type="predicted"/>
<sequence>MRHFTGAFRKKIKQNPFRSLNMGLIKEYSMIIRRSELKQWVSIGWAEDMFYRDFNYAPVKDEAIILGKPVTLADIEIAKLIGTRITNYCNYLGTYGMGGPGFFGLLIDRDGVKEYLTYAVWASGQYIMMDDRVFECHLTYNLQFQPWISQWSDEKDQWDDLSEILKESIIVGVDLTDSQLNIEIVSKEVKHIISFYKFNKELPPHGNGEARKHAFEEGNISNYIVFCNADAVLHV</sequence>
<dbReference type="STRING" id="512399.A8709_27360"/>
<comment type="caution">
    <text evidence="1">The sequence shown here is derived from an EMBL/GenBank/DDBJ whole genome shotgun (WGS) entry which is preliminary data.</text>
</comment>
<name>A0A1C1A9N2_9BACL</name>
<accession>A0A1C1A9N2</accession>
<reference evidence="2" key="1">
    <citation type="submission" date="2016-05" db="EMBL/GenBank/DDBJ databases">
        <title>Paenibacillus oryzae. sp. nov., isolated from the rice root.</title>
        <authorList>
            <person name="Zhang J."/>
            <person name="Zhang X."/>
        </authorList>
    </citation>
    <scope>NUCLEOTIDE SEQUENCE [LARGE SCALE GENOMIC DNA]</scope>
    <source>
        <strain evidence="2">KCTC13222</strain>
    </source>
</reference>
<evidence type="ECO:0000313" key="2">
    <source>
        <dbReference type="Proteomes" id="UP000093309"/>
    </source>
</evidence>
<dbReference type="Proteomes" id="UP000093309">
    <property type="component" value="Unassembled WGS sequence"/>
</dbReference>
<dbReference type="EMBL" id="LYPC01000001">
    <property type="protein sequence ID" value="OCT17253.1"/>
    <property type="molecule type" value="Genomic_DNA"/>
</dbReference>